<comment type="caution">
    <text evidence="4">The sequence shown here is derived from an EMBL/GenBank/DDBJ whole genome shotgun (WGS) entry which is preliminary data.</text>
</comment>
<name>A0ABT2A1X9_9BURK</name>
<keyword evidence="2" id="KW-0812">Transmembrane</keyword>
<feature type="transmembrane region" description="Helical" evidence="2">
    <location>
        <begin position="98"/>
        <end position="116"/>
    </location>
</feature>
<reference evidence="4 5" key="1">
    <citation type="submission" date="2022-08" db="EMBL/GenBank/DDBJ databases">
        <title>Reclassification of Massilia species as members of the genera Telluria, Duganella, Pseudoduganella, Mokoshia gen. nov. and Zemynaea gen. nov. using orthogonal and non-orthogonal genome-based approaches.</title>
        <authorList>
            <person name="Bowman J.P."/>
        </authorList>
    </citation>
    <scope>NUCLEOTIDE SEQUENCE [LARGE SCALE GENOMIC DNA]</scope>
    <source>
        <strain evidence="4 5">LMG 28164</strain>
    </source>
</reference>
<proteinExistence type="predicted"/>
<evidence type="ECO:0000256" key="2">
    <source>
        <dbReference type="SAM" id="Phobius"/>
    </source>
</evidence>
<evidence type="ECO:0000313" key="5">
    <source>
        <dbReference type="Proteomes" id="UP001205560"/>
    </source>
</evidence>
<dbReference type="SMART" id="SM00530">
    <property type="entry name" value="HTH_XRE"/>
    <property type="match status" value="1"/>
</dbReference>
<evidence type="ECO:0000313" key="4">
    <source>
        <dbReference type="EMBL" id="MCS0588169.1"/>
    </source>
</evidence>
<keyword evidence="1" id="KW-0238">DNA-binding</keyword>
<feature type="domain" description="HTH cro/C1-type" evidence="3">
    <location>
        <begin position="7"/>
        <end position="61"/>
    </location>
</feature>
<dbReference type="PROSITE" id="PS50943">
    <property type="entry name" value="HTH_CROC1"/>
    <property type="match status" value="1"/>
</dbReference>
<keyword evidence="2" id="KW-0472">Membrane</keyword>
<dbReference type="EMBL" id="JANUGX010000002">
    <property type="protein sequence ID" value="MCS0588169.1"/>
    <property type="molecule type" value="Genomic_DNA"/>
</dbReference>
<organism evidence="4 5">
    <name type="scientific">Massilia norwichensis</name>
    <dbReference type="NCBI Taxonomy" id="1442366"/>
    <lineage>
        <taxon>Bacteria</taxon>
        <taxon>Pseudomonadati</taxon>
        <taxon>Pseudomonadota</taxon>
        <taxon>Betaproteobacteria</taxon>
        <taxon>Burkholderiales</taxon>
        <taxon>Oxalobacteraceae</taxon>
        <taxon>Telluria group</taxon>
        <taxon>Massilia</taxon>
    </lineage>
</organism>
<dbReference type="Pfam" id="PF12844">
    <property type="entry name" value="HTH_19"/>
    <property type="match status" value="1"/>
</dbReference>
<dbReference type="Proteomes" id="UP001205560">
    <property type="component" value="Unassembled WGS sequence"/>
</dbReference>
<dbReference type="RefSeq" id="WP_258844011.1">
    <property type="nucleotide sequence ID" value="NZ_JANUGX010000002.1"/>
</dbReference>
<sequence length="252" mass="28244">MHFGERLKQIRTEKGLTQPQFAQAAGIEQSYLSKLENDKSVPSAEMFSTILAGLEMDAATFLSEVDQDVLATTLRHIPAVTQFTAGAAVAQIRETKKWLYGSAAAWVLGFAMMLAANDGIFFSNNLYKYDSPGILLAGEPENIFEKQREFVNQKILAKLVSFEEGQKQISEFQSGRVRPLTVESSVNRGTVYFEAAENGRRRFDLVHTTYALAPGNRILQYLGAVVLVSGFVGLFIEWRLRRLKTKRRSPQQ</sequence>
<keyword evidence="5" id="KW-1185">Reference proteome</keyword>
<dbReference type="SUPFAM" id="SSF47413">
    <property type="entry name" value="lambda repressor-like DNA-binding domains"/>
    <property type="match status" value="1"/>
</dbReference>
<dbReference type="PANTHER" id="PTHR46797:SF1">
    <property type="entry name" value="METHYLPHOSPHONATE SYNTHASE"/>
    <property type="match status" value="1"/>
</dbReference>
<feature type="transmembrane region" description="Helical" evidence="2">
    <location>
        <begin position="218"/>
        <end position="238"/>
    </location>
</feature>
<dbReference type="PANTHER" id="PTHR46797">
    <property type="entry name" value="HTH-TYPE TRANSCRIPTIONAL REGULATOR"/>
    <property type="match status" value="1"/>
</dbReference>
<dbReference type="InterPro" id="IPR001387">
    <property type="entry name" value="Cro/C1-type_HTH"/>
</dbReference>
<protein>
    <submittedName>
        <fullName evidence="4">Helix-turn-helix domain-containing protein</fullName>
    </submittedName>
</protein>
<dbReference type="InterPro" id="IPR050807">
    <property type="entry name" value="TransReg_Diox_bact_type"/>
</dbReference>
<dbReference type="CDD" id="cd00093">
    <property type="entry name" value="HTH_XRE"/>
    <property type="match status" value="1"/>
</dbReference>
<dbReference type="InterPro" id="IPR010982">
    <property type="entry name" value="Lambda_DNA-bd_dom_sf"/>
</dbReference>
<evidence type="ECO:0000259" key="3">
    <source>
        <dbReference type="PROSITE" id="PS50943"/>
    </source>
</evidence>
<keyword evidence="2" id="KW-1133">Transmembrane helix</keyword>
<dbReference type="Gene3D" id="1.10.260.40">
    <property type="entry name" value="lambda repressor-like DNA-binding domains"/>
    <property type="match status" value="1"/>
</dbReference>
<gene>
    <name evidence="4" type="ORF">NX782_03000</name>
</gene>
<accession>A0ABT2A1X9</accession>
<evidence type="ECO:0000256" key="1">
    <source>
        <dbReference type="ARBA" id="ARBA00023125"/>
    </source>
</evidence>